<feature type="domain" description="HTH gntR-type" evidence="4">
    <location>
        <begin position="6"/>
        <end position="74"/>
    </location>
</feature>
<sequence>MVRRTRNAARDAEEGIKDYIRAHGLRTGDMLPSEAVLCEELGCSRSSLREAVRTLSSLDIVEVRHGHGTFVSDMSLAPLLRGLVLRITLDSDHSLANLNHVIDTREALDRSVGDELARIYEGQPVDHLHRIVQAMRDRNNAGESFAQEDHRFHATLLEPLGNPLIKEISEALWKVHMQVLPLLDLSMPEDIKLTIESHADMIDALVADDPALYREVVTRHYEPLRRLVSAAAARHGR</sequence>
<dbReference type="Pfam" id="PF07729">
    <property type="entry name" value="FCD"/>
    <property type="match status" value="1"/>
</dbReference>
<dbReference type="PANTHER" id="PTHR43537">
    <property type="entry name" value="TRANSCRIPTIONAL REGULATOR, GNTR FAMILY"/>
    <property type="match status" value="1"/>
</dbReference>
<protein>
    <submittedName>
        <fullName evidence="5">FCD domain-containing protein</fullName>
    </submittedName>
</protein>
<dbReference type="SUPFAM" id="SSF46785">
    <property type="entry name" value="Winged helix' DNA-binding domain"/>
    <property type="match status" value="1"/>
</dbReference>
<organism evidence="5 6">
    <name type="scientific">Corynebacterium suedekumii</name>
    <dbReference type="NCBI Taxonomy" id="3049801"/>
    <lineage>
        <taxon>Bacteria</taxon>
        <taxon>Bacillati</taxon>
        <taxon>Actinomycetota</taxon>
        <taxon>Actinomycetes</taxon>
        <taxon>Mycobacteriales</taxon>
        <taxon>Corynebacteriaceae</taxon>
        <taxon>Corynebacterium</taxon>
    </lineage>
</organism>
<evidence type="ECO:0000259" key="4">
    <source>
        <dbReference type="PROSITE" id="PS50949"/>
    </source>
</evidence>
<proteinExistence type="predicted"/>
<gene>
    <name evidence="5" type="ORF">QP029_01930</name>
</gene>
<dbReference type="PANTHER" id="PTHR43537:SF5">
    <property type="entry name" value="UXU OPERON TRANSCRIPTIONAL REGULATOR"/>
    <property type="match status" value="1"/>
</dbReference>
<dbReference type="PROSITE" id="PS50949">
    <property type="entry name" value="HTH_GNTR"/>
    <property type="match status" value="1"/>
</dbReference>
<dbReference type="CDD" id="cd07377">
    <property type="entry name" value="WHTH_GntR"/>
    <property type="match status" value="1"/>
</dbReference>
<keyword evidence="1" id="KW-0805">Transcription regulation</keyword>
<dbReference type="PRINTS" id="PR00035">
    <property type="entry name" value="HTHGNTR"/>
</dbReference>
<accession>A0ABY8VNR0</accession>
<dbReference type="Proteomes" id="UP001238805">
    <property type="component" value="Chromosome"/>
</dbReference>
<dbReference type="RefSeq" id="WP_284875204.1">
    <property type="nucleotide sequence ID" value="NZ_CP126970.1"/>
</dbReference>
<dbReference type="InterPro" id="IPR011711">
    <property type="entry name" value="GntR_C"/>
</dbReference>
<evidence type="ECO:0000313" key="6">
    <source>
        <dbReference type="Proteomes" id="UP001238805"/>
    </source>
</evidence>
<dbReference type="SMART" id="SM00895">
    <property type="entry name" value="FCD"/>
    <property type="match status" value="1"/>
</dbReference>
<evidence type="ECO:0000313" key="5">
    <source>
        <dbReference type="EMBL" id="WIM70622.1"/>
    </source>
</evidence>
<keyword evidence="3" id="KW-0804">Transcription</keyword>
<keyword evidence="2" id="KW-0238">DNA-binding</keyword>
<evidence type="ECO:0000256" key="2">
    <source>
        <dbReference type="ARBA" id="ARBA00023125"/>
    </source>
</evidence>
<dbReference type="InterPro" id="IPR036390">
    <property type="entry name" value="WH_DNA-bd_sf"/>
</dbReference>
<name>A0ABY8VNR0_9CORY</name>
<dbReference type="Pfam" id="PF00392">
    <property type="entry name" value="GntR"/>
    <property type="match status" value="1"/>
</dbReference>
<dbReference type="InterPro" id="IPR000524">
    <property type="entry name" value="Tscrpt_reg_HTH_GntR"/>
</dbReference>
<keyword evidence="6" id="KW-1185">Reference proteome</keyword>
<dbReference type="Gene3D" id="1.20.120.530">
    <property type="entry name" value="GntR ligand-binding domain-like"/>
    <property type="match status" value="1"/>
</dbReference>
<dbReference type="InterPro" id="IPR036388">
    <property type="entry name" value="WH-like_DNA-bd_sf"/>
</dbReference>
<dbReference type="SUPFAM" id="SSF48008">
    <property type="entry name" value="GntR ligand-binding domain-like"/>
    <property type="match status" value="1"/>
</dbReference>
<evidence type="ECO:0000256" key="1">
    <source>
        <dbReference type="ARBA" id="ARBA00023015"/>
    </source>
</evidence>
<dbReference type="EMBL" id="CP126970">
    <property type="protein sequence ID" value="WIM70622.1"/>
    <property type="molecule type" value="Genomic_DNA"/>
</dbReference>
<evidence type="ECO:0000256" key="3">
    <source>
        <dbReference type="ARBA" id="ARBA00023163"/>
    </source>
</evidence>
<dbReference type="Gene3D" id="1.10.10.10">
    <property type="entry name" value="Winged helix-like DNA-binding domain superfamily/Winged helix DNA-binding domain"/>
    <property type="match status" value="1"/>
</dbReference>
<dbReference type="SMART" id="SM00345">
    <property type="entry name" value="HTH_GNTR"/>
    <property type="match status" value="1"/>
</dbReference>
<reference evidence="5 6" key="1">
    <citation type="submission" date="2023-05" db="EMBL/GenBank/DDBJ databases">
        <title>Corynebacterium suedekumii sp. nov. and Corynebacterium breve sp. nov. isolated from raw cow's milk.</title>
        <authorList>
            <person name="Baer M.K."/>
            <person name="Mehl L."/>
            <person name="Hellmuth R."/>
            <person name="Marke G."/>
            <person name="Lipski A."/>
        </authorList>
    </citation>
    <scope>NUCLEOTIDE SEQUENCE [LARGE SCALE GENOMIC DNA]</scope>
    <source>
        <strain evidence="5 6">LM112</strain>
    </source>
</reference>
<dbReference type="InterPro" id="IPR008920">
    <property type="entry name" value="TF_FadR/GntR_C"/>
</dbReference>